<keyword evidence="3 6" id="KW-0378">Hydrolase</keyword>
<dbReference type="PROSITE" id="PS50240">
    <property type="entry name" value="TRYPSIN_DOM"/>
    <property type="match status" value="1"/>
</dbReference>
<evidence type="ECO:0000256" key="5">
    <source>
        <dbReference type="ARBA" id="ARBA00023157"/>
    </source>
</evidence>
<dbReference type="InterPro" id="IPR043504">
    <property type="entry name" value="Peptidase_S1_PA_chymotrypsin"/>
</dbReference>
<dbReference type="InterPro" id="IPR001254">
    <property type="entry name" value="Trypsin_dom"/>
</dbReference>
<organism evidence="9 10">
    <name type="scientific">Ignelater luminosus</name>
    <name type="common">Cucubano</name>
    <name type="synonym">Pyrophorus luminosus</name>
    <dbReference type="NCBI Taxonomy" id="2038154"/>
    <lineage>
        <taxon>Eukaryota</taxon>
        <taxon>Metazoa</taxon>
        <taxon>Ecdysozoa</taxon>
        <taxon>Arthropoda</taxon>
        <taxon>Hexapoda</taxon>
        <taxon>Insecta</taxon>
        <taxon>Pterygota</taxon>
        <taxon>Neoptera</taxon>
        <taxon>Endopterygota</taxon>
        <taxon>Coleoptera</taxon>
        <taxon>Polyphaga</taxon>
        <taxon>Elateriformia</taxon>
        <taxon>Elateroidea</taxon>
        <taxon>Elateridae</taxon>
        <taxon>Agrypninae</taxon>
        <taxon>Pyrophorini</taxon>
        <taxon>Ignelater</taxon>
    </lineage>
</organism>
<dbReference type="PRINTS" id="PR00722">
    <property type="entry name" value="CHYMOTRYPSIN"/>
</dbReference>
<dbReference type="OrthoDB" id="5565075at2759"/>
<dbReference type="InterPro" id="IPR018114">
    <property type="entry name" value="TRYPSIN_HIS"/>
</dbReference>
<evidence type="ECO:0000313" key="10">
    <source>
        <dbReference type="Proteomes" id="UP000801492"/>
    </source>
</evidence>
<dbReference type="FunFam" id="2.40.10.10:FF:000034">
    <property type="entry name" value="Eupolytin"/>
    <property type="match status" value="1"/>
</dbReference>
<comment type="similarity">
    <text evidence="1">Belongs to the peptidase S1 family.</text>
</comment>
<evidence type="ECO:0000256" key="3">
    <source>
        <dbReference type="ARBA" id="ARBA00022801"/>
    </source>
</evidence>
<accession>A0A8K0GE27</accession>
<feature type="signal peptide" evidence="7">
    <location>
        <begin position="1"/>
        <end position="17"/>
    </location>
</feature>
<dbReference type="InterPro" id="IPR001314">
    <property type="entry name" value="Peptidase_S1A"/>
</dbReference>
<dbReference type="PANTHER" id="PTHR24276:SF91">
    <property type="entry name" value="AT26814P-RELATED"/>
    <property type="match status" value="1"/>
</dbReference>
<dbReference type="GO" id="GO:0006508">
    <property type="term" value="P:proteolysis"/>
    <property type="evidence" value="ECO:0007669"/>
    <property type="project" value="UniProtKB-KW"/>
</dbReference>
<dbReference type="InterPro" id="IPR033116">
    <property type="entry name" value="TRYPSIN_SER"/>
</dbReference>
<sequence length="271" mass="29049">MKSIVLVVLALAVLAQADRDLSKFTPKHITVRPKRPAPIPRIVGGQEANRHQFPHQCALFIDGGSFCGCSVIDSKTILTAAHCVDGARSVEVVCGAHNIRQEESTQQVRKSSDLKVHEGWDSWQIINDVALIHLSEPLELNDQVQPIDLYGGSDTLDGQQATVSGWGRPSDSSSGISDVLRHVSNDIISNKVCESYYGSLPESVVCLNGQGGRGSCNGDSGGPLIHDNLDGGKKEVGVVSFGSAFGCAIGYPSAYSRVSHFLSWINQNRKA</sequence>
<dbReference type="SUPFAM" id="SSF50494">
    <property type="entry name" value="Trypsin-like serine proteases"/>
    <property type="match status" value="1"/>
</dbReference>
<gene>
    <name evidence="9" type="ORF">ILUMI_10546</name>
</gene>
<proteinExistence type="inferred from homology"/>
<feature type="chain" id="PRO_5035454887" description="Peptidase S1 domain-containing protein" evidence="7">
    <location>
        <begin position="18"/>
        <end position="271"/>
    </location>
</feature>
<keyword evidence="10" id="KW-1185">Reference proteome</keyword>
<evidence type="ECO:0000256" key="4">
    <source>
        <dbReference type="ARBA" id="ARBA00022825"/>
    </source>
</evidence>
<keyword evidence="2 6" id="KW-0645">Protease</keyword>
<evidence type="ECO:0000256" key="7">
    <source>
        <dbReference type="SAM" id="SignalP"/>
    </source>
</evidence>
<keyword evidence="7" id="KW-0732">Signal</keyword>
<keyword evidence="4 6" id="KW-0720">Serine protease</keyword>
<protein>
    <recommendedName>
        <fullName evidence="8">Peptidase S1 domain-containing protein</fullName>
    </recommendedName>
</protein>
<evidence type="ECO:0000256" key="1">
    <source>
        <dbReference type="ARBA" id="ARBA00007664"/>
    </source>
</evidence>
<dbReference type="PROSITE" id="PS00135">
    <property type="entry name" value="TRYPSIN_SER"/>
    <property type="match status" value="1"/>
</dbReference>
<dbReference type="CDD" id="cd00190">
    <property type="entry name" value="Tryp_SPc"/>
    <property type="match status" value="1"/>
</dbReference>
<dbReference type="InterPro" id="IPR009003">
    <property type="entry name" value="Peptidase_S1_PA"/>
</dbReference>
<dbReference type="Gene3D" id="2.40.10.10">
    <property type="entry name" value="Trypsin-like serine proteases"/>
    <property type="match status" value="2"/>
</dbReference>
<dbReference type="Pfam" id="PF00089">
    <property type="entry name" value="Trypsin"/>
    <property type="match status" value="1"/>
</dbReference>
<dbReference type="EMBL" id="VTPC01005744">
    <property type="protein sequence ID" value="KAF2895636.1"/>
    <property type="molecule type" value="Genomic_DNA"/>
</dbReference>
<evidence type="ECO:0000256" key="2">
    <source>
        <dbReference type="ARBA" id="ARBA00022670"/>
    </source>
</evidence>
<name>A0A8K0GE27_IGNLU</name>
<dbReference type="SMART" id="SM00020">
    <property type="entry name" value="Tryp_SPc"/>
    <property type="match status" value="1"/>
</dbReference>
<keyword evidence="5" id="KW-1015">Disulfide bond</keyword>
<dbReference type="PANTHER" id="PTHR24276">
    <property type="entry name" value="POLYSERASE-RELATED"/>
    <property type="match status" value="1"/>
</dbReference>
<dbReference type="PROSITE" id="PS00134">
    <property type="entry name" value="TRYPSIN_HIS"/>
    <property type="match status" value="1"/>
</dbReference>
<dbReference type="InterPro" id="IPR050430">
    <property type="entry name" value="Peptidase_S1"/>
</dbReference>
<dbReference type="AlphaFoldDB" id="A0A8K0GE27"/>
<reference evidence="9" key="1">
    <citation type="submission" date="2019-08" db="EMBL/GenBank/DDBJ databases">
        <title>The genome of the North American firefly Photinus pyralis.</title>
        <authorList>
            <consortium name="Photinus pyralis genome working group"/>
            <person name="Fallon T.R."/>
            <person name="Sander Lower S.E."/>
            <person name="Weng J.-K."/>
        </authorList>
    </citation>
    <scope>NUCLEOTIDE SEQUENCE</scope>
    <source>
        <strain evidence="9">TRF0915ILg1</strain>
        <tissue evidence="9">Whole body</tissue>
    </source>
</reference>
<feature type="domain" description="Peptidase S1" evidence="8">
    <location>
        <begin position="42"/>
        <end position="270"/>
    </location>
</feature>
<dbReference type="Proteomes" id="UP000801492">
    <property type="component" value="Unassembled WGS sequence"/>
</dbReference>
<comment type="caution">
    <text evidence="9">The sequence shown here is derived from an EMBL/GenBank/DDBJ whole genome shotgun (WGS) entry which is preliminary data.</text>
</comment>
<dbReference type="GO" id="GO:0004252">
    <property type="term" value="F:serine-type endopeptidase activity"/>
    <property type="evidence" value="ECO:0007669"/>
    <property type="project" value="InterPro"/>
</dbReference>
<evidence type="ECO:0000256" key="6">
    <source>
        <dbReference type="RuleBase" id="RU363034"/>
    </source>
</evidence>
<evidence type="ECO:0000259" key="8">
    <source>
        <dbReference type="PROSITE" id="PS50240"/>
    </source>
</evidence>
<evidence type="ECO:0000313" key="9">
    <source>
        <dbReference type="EMBL" id="KAF2895636.1"/>
    </source>
</evidence>